<dbReference type="EMBL" id="BMSZ01000006">
    <property type="protein sequence ID" value="GGS51095.1"/>
    <property type="molecule type" value="Genomic_DNA"/>
</dbReference>
<gene>
    <name evidence="1" type="ORF">GCM10010253_26930</name>
</gene>
<protein>
    <submittedName>
        <fullName evidence="1">Uncharacterized protein</fullName>
    </submittedName>
</protein>
<dbReference type="Proteomes" id="UP000659767">
    <property type="component" value="Unassembled WGS sequence"/>
</dbReference>
<organism evidence="1 2">
    <name type="scientific">Streptomyces badius</name>
    <dbReference type="NCBI Taxonomy" id="1941"/>
    <lineage>
        <taxon>Bacteria</taxon>
        <taxon>Bacillati</taxon>
        <taxon>Actinomycetota</taxon>
        <taxon>Actinomycetes</taxon>
        <taxon>Kitasatosporales</taxon>
        <taxon>Streptomycetaceae</taxon>
        <taxon>Streptomyces</taxon>
    </lineage>
</organism>
<sequence length="117" mass="12327">MDLATLADAAATAYVTGVAGHAAASTDGAIRVRFGQLRAYLASRLIGEGQLEGEDEAALSTRILRVLEADPDSASELEEILKEISDSARIEGAGTVYGNVTLRGKYVAGRDIRFDGR</sequence>
<evidence type="ECO:0000313" key="1">
    <source>
        <dbReference type="EMBL" id="GGS51095.1"/>
    </source>
</evidence>
<proteinExistence type="predicted"/>
<comment type="caution">
    <text evidence="1">The sequence shown here is derived from an EMBL/GenBank/DDBJ whole genome shotgun (WGS) entry which is preliminary data.</text>
</comment>
<reference evidence="2" key="1">
    <citation type="journal article" date="2019" name="Int. J. Syst. Evol. Microbiol.">
        <title>The Global Catalogue of Microorganisms (GCM) 10K type strain sequencing project: providing services to taxonomists for standard genome sequencing and annotation.</title>
        <authorList>
            <consortium name="The Broad Institute Genomics Platform"/>
            <consortium name="The Broad Institute Genome Sequencing Center for Infectious Disease"/>
            <person name="Wu L."/>
            <person name="Ma J."/>
        </authorList>
    </citation>
    <scope>NUCLEOTIDE SEQUENCE [LARGE SCALE GENOMIC DNA]</scope>
    <source>
        <strain evidence="2">JCM 4350</strain>
    </source>
</reference>
<keyword evidence="2" id="KW-1185">Reference proteome</keyword>
<name>A0ABQ2T675_STRBA</name>
<accession>A0ABQ2T675</accession>
<dbReference type="RefSeq" id="WP_199888215.1">
    <property type="nucleotide sequence ID" value="NZ_BMSZ01000006.1"/>
</dbReference>
<evidence type="ECO:0000313" key="2">
    <source>
        <dbReference type="Proteomes" id="UP000659767"/>
    </source>
</evidence>